<name>A0AAV7IR03_COTGL</name>
<dbReference type="PROSITE" id="PS51125">
    <property type="entry name" value="NHL"/>
    <property type="match status" value="1"/>
</dbReference>
<reference evidence="4 5" key="1">
    <citation type="journal article" date="2021" name="J. Hered.">
        <title>A chromosome-level genome assembly of the parasitoid wasp, Cotesia glomerata (Hymenoptera: Braconidae).</title>
        <authorList>
            <person name="Pinto B.J."/>
            <person name="Weis J.J."/>
            <person name="Gamble T."/>
            <person name="Ode P.J."/>
            <person name="Paul R."/>
            <person name="Zaspel J.M."/>
        </authorList>
    </citation>
    <scope>NUCLEOTIDE SEQUENCE [LARGE SCALE GENOMIC DNA]</scope>
    <source>
        <strain evidence="4">CgM1</strain>
    </source>
</reference>
<dbReference type="Pfam" id="PF13905">
    <property type="entry name" value="Thioredoxin_8"/>
    <property type="match status" value="1"/>
</dbReference>
<dbReference type="Pfam" id="PF01436">
    <property type="entry name" value="NHL"/>
    <property type="match status" value="2"/>
</dbReference>
<evidence type="ECO:0000313" key="4">
    <source>
        <dbReference type="EMBL" id="KAH0555120.1"/>
    </source>
</evidence>
<dbReference type="PANTHER" id="PTHR46388:SF2">
    <property type="entry name" value="NHL REPEAT-CONTAINING PROTEIN 2"/>
    <property type="match status" value="1"/>
</dbReference>
<evidence type="ECO:0000256" key="1">
    <source>
        <dbReference type="ARBA" id="ARBA00022737"/>
    </source>
</evidence>
<feature type="domain" description="Thioredoxin" evidence="3">
    <location>
        <begin position="23"/>
        <end position="200"/>
    </location>
</feature>
<accession>A0AAV7IR03</accession>
<evidence type="ECO:0000256" key="2">
    <source>
        <dbReference type="PROSITE-ProRule" id="PRU00504"/>
    </source>
</evidence>
<dbReference type="PROSITE" id="PS51352">
    <property type="entry name" value="THIOREDOXIN_2"/>
    <property type="match status" value="1"/>
</dbReference>
<dbReference type="AlphaFoldDB" id="A0AAV7IR03"/>
<gene>
    <name evidence="4" type="ORF">KQX54_015375</name>
</gene>
<dbReference type="InterPro" id="IPR001258">
    <property type="entry name" value="NHL_repeat"/>
</dbReference>
<sequence>MCGQENKKMTVEEIVDSLTHVCMDLRNKIKDARADQVEIEKIVIKHIKEWSSVDNNSVNDFQKGLEWFNVSKGLSIKEDLKGKITILDFFTYCCINCMHILPDLEALEKKYSIEDGLVVVGVHSAKFSNEKDSAKIQSAVQRYNISHPVVNDAKLSMWRDIGISCWPSLVILGPDGQVLFVLVGEGHRKELLLYTQVALKYFKSLKKISNHGLDLKPAAHLLPVTRDLLLFPGKVQVLRDEKILVSDTGNNRVLVLDFDGQVEAVVGGYSRGFKDGTFKEARFNAPQGICALEDDVFVADNENHAIRVINLKDKTVKTLAGIGTQGTDYVGGKTGTEQALSSPWDVAIYQYAQNNKSVPVLLIAIAGTHQIWAYFFEDTTWWKNRQYKAKSCSAIVGSGKEENRNNSYPHAAGLAQPSGLAVAQGIKALFFADSESSSVRRVHLLDGKVTGVAGADKNPTNLHNYGDVDGSGCTAKLQHPLGVTWDEASNVVWVADTYNHKIKKIEIDGKCTSVYGAGKPSRDFKFDEPSGLAVSKTHNSIIIADTNNHCLRIINKDDQTIKTIDLKLPKNVGRPADKKLNFDINVSKNSTLKILLIPKFSKDLKFTPEAPQKWALKYLLTSWTAEKISGALDEAILIKTSEDVGKYKFSVLLNLVVCKTDECIPKKYEVVFNVDVDDSQSGDVEILKEIEIN</sequence>
<dbReference type="SUPFAM" id="SSF101898">
    <property type="entry name" value="NHL repeat"/>
    <property type="match status" value="1"/>
</dbReference>
<evidence type="ECO:0000313" key="5">
    <source>
        <dbReference type="Proteomes" id="UP000826195"/>
    </source>
</evidence>
<dbReference type="Gene3D" id="3.40.30.10">
    <property type="entry name" value="Glutaredoxin"/>
    <property type="match status" value="1"/>
</dbReference>
<keyword evidence="1" id="KW-0677">Repeat</keyword>
<dbReference type="InterPro" id="IPR045302">
    <property type="entry name" value="NHL2_NHL_rpt_dom"/>
</dbReference>
<dbReference type="InterPro" id="IPR013766">
    <property type="entry name" value="Thioredoxin_domain"/>
</dbReference>
<protein>
    <recommendedName>
        <fullName evidence="3">Thioredoxin domain-containing protein</fullName>
    </recommendedName>
</protein>
<dbReference type="Proteomes" id="UP000826195">
    <property type="component" value="Unassembled WGS sequence"/>
</dbReference>
<dbReference type="CDD" id="cd03012">
    <property type="entry name" value="TlpA_like_DipZ_like"/>
    <property type="match status" value="1"/>
</dbReference>
<organism evidence="4 5">
    <name type="scientific">Cotesia glomerata</name>
    <name type="common">Lepidopteran parasitic wasp</name>
    <name type="synonym">Apanteles glomeratus</name>
    <dbReference type="NCBI Taxonomy" id="32391"/>
    <lineage>
        <taxon>Eukaryota</taxon>
        <taxon>Metazoa</taxon>
        <taxon>Ecdysozoa</taxon>
        <taxon>Arthropoda</taxon>
        <taxon>Hexapoda</taxon>
        <taxon>Insecta</taxon>
        <taxon>Pterygota</taxon>
        <taxon>Neoptera</taxon>
        <taxon>Endopterygota</taxon>
        <taxon>Hymenoptera</taxon>
        <taxon>Apocrita</taxon>
        <taxon>Ichneumonoidea</taxon>
        <taxon>Braconidae</taxon>
        <taxon>Microgastrinae</taxon>
        <taxon>Cotesia</taxon>
    </lineage>
</organism>
<comment type="caution">
    <text evidence="4">The sequence shown here is derived from an EMBL/GenBank/DDBJ whole genome shotgun (WGS) entry which is preliminary data.</text>
</comment>
<proteinExistence type="predicted"/>
<dbReference type="PANTHER" id="PTHR46388">
    <property type="entry name" value="NHL REPEAT-CONTAINING PROTEIN 2"/>
    <property type="match status" value="1"/>
</dbReference>
<dbReference type="Gene3D" id="2.120.10.30">
    <property type="entry name" value="TolB, C-terminal domain"/>
    <property type="match status" value="3"/>
</dbReference>
<dbReference type="SUPFAM" id="SSF52833">
    <property type="entry name" value="Thioredoxin-like"/>
    <property type="match status" value="1"/>
</dbReference>
<dbReference type="InterPro" id="IPR012336">
    <property type="entry name" value="Thioredoxin-like_fold"/>
</dbReference>
<keyword evidence="5" id="KW-1185">Reference proteome</keyword>
<evidence type="ECO:0000259" key="3">
    <source>
        <dbReference type="PROSITE" id="PS51352"/>
    </source>
</evidence>
<dbReference type="EMBL" id="JAHXZJ010001119">
    <property type="protein sequence ID" value="KAH0555120.1"/>
    <property type="molecule type" value="Genomic_DNA"/>
</dbReference>
<dbReference type="CDD" id="cd14951">
    <property type="entry name" value="NHL-2_like"/>
    <property type="match status" value="1"/>
</dbReference>
<dbReference type="InterPro" id="IPR011042">
    <property type="entry name" value="6-blade_b-propeller_TolB-like"/>
</dbReference>
<dbReference type="InterPro" id="IPR036249">
    <property type="entry name" value="Thioredoxin-like_sf"/>
</dbReference>
<feature type="repeat" description="NHL" evidence="2">
    <location>
        <begin position="526"/>
        <end position="557"/>
    </location>
</feature>